<dbReference type="Proteomes" id="UP001057702">
    <property type="component" value="Unassembled WGS sequence"/>
</dbReference>
<protein>
    <submittedName>
        <fullName evidence="7">S1 family peptidase</fullName>
    </submittedName>
</protein>
<dbReference type="InterPro" id="IPR009003">
    <property type="entry name" value="Peptidase_S1_PA"/>
</dbReference>
<evidence type="ECO:0000256" key="2">
    <source>
        <dbReference type="ARBA" id="ARBA00022670"/>
    </source>
</evidence>
<proteinExistence type="inferred from homology"/>
<reference evidence="7" key="1">
    <citation type="submission" date="2022-06" db="EMBL/GenBank/DDBJ databases">
        <title>Draft genome sequence of Streptomyces sp. RB6PN25 isolated from peat swamp forest in Thailand.</title>
        <authorList>
            <person name="Duangmal K."/>
            <person name="Klaysubun C."/>
        </authorList>
    </citation>
    <scope>NUCLEOTIDE SEQUENCE</scope>
    <source>
        <strain evidence="7">RB6PN25</strain>
    </source>
</reference>
<evidence type="ECO:0000259" key="6">
    <source>
        <dbReference type="Pfam" id="PF00089"/>
    </source>
</evidence>
<dbReference type="Pfam" id="PF00089">
    <property type="entry name" value="Trypsin"/>
    <property type="match status" value="1"/>
</dbReference>
<organism evidence="7 8">
    <name type="scientific">Streptomyces humicola</name>
    <dbReference type="NCBI Taxonomy" id="2953240"/>
    <lineage>
        <taxon>Bacteria</taxon>
        <taxon>Bacillati</taxon>
        <taxon>Actinomycetota</taxon>
        <taxon>Actinomycetes</taxon>
        <taxon>Kitasatosporales</taxon>
        <taxon>Streptomycetaceae</taxon>
        <taxon>Streptomyces</taxon>
    </lineage>
</organism>
<dbReference type="PROSITE" id="PS00135">
    <property type="entry name" value="TRYPSIN_SER"/>
    <property type="match status" value="1"/>
</dbReference>
<dbReference type="PRINTS" id="PR00861">
    <property type="entry name" value="ALYTICPTASE"/>
</dbReference>
<evidence type="ECO:0000256" key="5">
    <source>
        <dbReference type="ARBA" id="ARBA00023157"/>
    </source>
</evidence>
<dbReference type="InterPro" id="IPR001316">
    <property type="entry name" value="Pept_S1A_streptogrisin"/>
</dbReference>
<sequence length="252" mass="25639">MTRSPRSPSRAPRGRSIRCHTLSVTADAGVGDARFAALRATAARYGDLVNVRRVAGTLHEALPTGPLPGGAAIYGGGYRCSLGFTVHRGTTPYFLTAGHCGQAVSTWYAGAHRSAVLGHTVAYTYPGRDYALVEYAGPAYLWPSTAGGGRAVTGAADPYVGEHVTSRGSTSGVHSGTVTGLDATVDYGNGEVVSGLIETDVCSEPGDSGGPLYSGTTALGLTSGGDGDCAYGGATYFQPVTAALRAYGVRIG</sequence>
<comment type="similarity">
    <text evidence="1">Belongs to the peptidase S1 family.</text>
</comment>
<dbReference type="PIRSF" id="PIRSF001134">
    <property type="entry name" value="Streptogrisin"/>
    <property type="match status" value="1"/>
</dbReference>
<dbReference type="EMBL" id="JANFNG010000020">
    <property type="protein sequence ID" value="MCQ4083260.1"/>
    <property type="molecule type" value="Genomic_DNA"/>
</dbReference>
<evidence type="ECO:0000256" key="4">
    <source>
        <dbReference type="ARBA" id="ARBA00022825"/>
    </source>
</evidence>
<accession>A0ABT1Q1T0</accession>
<keyword evidence="8" id="KW-1185">Reference proteome</keyword>
<keyword evidence="2" id="KW-0645">Protease</keyword>
<dbReference type="Gene3D" id="2.40.10.10">
    <property type="entry name" value="Trypsin-like serine proteases"/>
    <property type="match status" value="2"/>
</dbReference>
<dbReference type="CDD" id="cd21112">
    <property type="entry name" value="alphaLP-like"/>
    <property type="match status" value="1"/>
</dbReference>
<comment type="caution">
    <text evidence="7">The sequence shown here is derived from an EMBL/GenBank/DDBJ whole genome shotgun (WGS) entry which is preliminary data.</text>
</comment>
<evidence type="ECO:0000313" key="7">
    <source>
        <dbReference type="EMBL" id="MCQ4083260.1"/>
    </source>
</evidence>
<dbReference type="SUPFAM" id="SSF50494">
    <property type="entry name" value="Trypsin-like serine proteases"/>
    <property type="match status" value="1"/>
</dbReference>
<dbReference type="InterPro" id="IPR043504">
    <property type="entry name" value="Peptidase_S1_PA_chymotrypsin"/>
</dbReference>
<keyword evidence="4" id="KW-0720">Serine protease</keyword>
<keyword evidence="3" id="KW-0378">Hydrolase</keyword>
<keyword evidence="5" id="KW-1015">Disulfide bond</keyword>
<dbReference type="InterPro" id="IPR001254">
    <property type="entry name" value="Trypsin_dom"/>
</dbReference>
<dbReference type="RefSeq" id="WP_255922194.1">
    <property type="nucleotide sequence ID" value="NZ_JANFNG010000020.1"/>
</dbReference>
<dbReference type="InterPro" id="IPR018114">
    <property type="entry name" value="TRYPSIN_HIS"/>
</dbReference>
<dbReference type="PROSITE" id="PS00134">
    <property type="entry name" value="TRYPSIN_HIS"/>
    <property type="match status" value="1"/>
</dbReference>
<evidence type="ECO:0000313" key="8">
    <source>
        <dbReference type="Proteomes" id="UP001057702"/>
    </source>
</evidence>
<gene>
    <name evidence="7" type="ORF">NGB36_22305</name>
</gene>
<feature type="domain" description="Peptidase S1" evidence="6">
    <location>
        <begin position="83"/>
        <end position="243"/>
    </location>
</feature>
<name>A0ABT1Q1T0_9ACTN</name>
<dbReference type="InterPro" id="IPR033116">
    <property type="entry name" value="TRYPSIN_SER"/>
</dbReference>
<evidence type="ECO:0000256" key="3">
    <source>
        <dbReference type="ARBA" id="ARBA00022801"/>
    </source>
</evidence>
<evidence type="ECO:0000256" key="1">
    <source>
        <dbReference type="ARBA" id="ARBA00007664"/>
    </source>
</evidence>